<comment type="similarity">
    <text evidence="2">Belongs to the ERCC1/RAD10/SWI10 family.</text>
</comment>
<dbReference type="CDD" id="cd22325">
    <property type="entry name" value="ERCC1_C-like"/>
    <property type="match status" value="1"/>
</dbReference>
<evidence type="ECO:0000256" key="6">
    <source>
        <dbReference type="ARBA" id="ARBA00023242"/>
    </source>
</evidence>
<gene>
    <name evidence="11" type="ORF">LENED_007259</name>
</gene>
<feature type="compositionally biased region" description="Basic and acidic residues" evidence="7">
    <location>
        <begin position="1"/>
        <end position="17"/>
    </location>
</feature>
<protein>
    <submittedName>
        <fullName evidence="11">Histone deacetylase clr3</fullName>
    </submittedName>
</protein>
<organism evidence="11 12">
    <name type="scientific">Lentinula edodes</name>
    <name type="common">Shiitake mushroom</name>
    <name type="synonym">Lentinus edodes</name>
    <dbReference type="NCBI Taxonomy" id="5353"/>
    <lineage>
        <taxon>Eukaryota</taxon>
        <taxon>Fungi</taxon>
        <taxon>Dikarya</taxon>
        <taxon>Basidiomycota</taxon>
        <taxon>Agaricomycotina</taxon>
        <taxon>Agaricomycetes</taxon>
        <taxon>Agaricomycetidae</taxon>
        <taxon>Agaricales</taxon>
        <taxon>Marasmiineae</taxon>
        <taxon>Omphalotaceae</taxon>
        <taxon>Lentinula</taxon>
    </lineage>
</organism>
<dbReference type="SUPFAM" id="SSF47781">
    <property type="entry name" value="RuvA domain 2-like"/>
    <property type="match status" value="1"/>
</dbReference>
<dbReference type="InterPro" id="IPR037138">
    <property type="entry name" value="His_deacetylse_dom_sf"/>
</dbReference>
<feature type="domain" description="ERCC1-like central" evidence="9">
    <location>
        <begin position="547"/>
        <end position="660"/>
    </location>
</feature>
<dbReference type="PANTHER" id="PTHR12749">
    <property type="entry name" value="EXCISION REPAIR CROSS-COMPLEMENTING 1 ERCC1"/>
    <property type="match status" value="1"/>
</dbReference>
<reference evidence="11 12" key="2">
    <citation type="submission" date="2017-02" db="EMBL/GenBank/DDBJ databases">
        <title>A genome survey and senescence transcriptome analysis in Lentinula edodes.</title>
        <authorList>
            <person name="Sakamoto Y."/>
            <person name="Nakade K."/>
            <person name="Sato S."/>
            <person name="Yoshida Y."/>
            <person name="Miyazaki K."/>
            <person name="Natsume S."/>
            <person name="Konno N."/>
        </authorList>
    </citation>
    <scope>NUCLEOTIDE SEQUENCE [LARGE SCALE GENOMIC DNA]</scope>
    <source>
        <strain evidence="11 12">NBRC 111202</strain>
    </source>
</reference>
<comment type="subcellular location">
    <subcellularLocation>
        <location evidence="1">Nucleus</location>
    </subcellularLocation>
</comment>
<feature type="domain" description="Arb2-like" evidence="10">
    <location>
        <begin position="283"/>
        <end position="505"/>
    </location>
</feature>
<dbReference type="GO" id="GO:0006302">
    <property type="term" value="P:double-strand break repair"/>
    <property type="evidence" value="ECO:0007669"/>
    <property type="project" value="UniProtKB-ARBA"/>
</dbReference>
<dbReference type="GO" id="GO:0003684">
    <property type="term" value="F:damaged DNA binding"/>
    <property type="evidence" value="ECO:0007669"/>
    <property type="project" value="InterPro"/>
</dbReference>
<evidence type="ECO:0000256" key="5">
    <source>
        <dbReference type="ARBA" id="ARBA00023204"/>
    </source>
</evidence>
<keyword evidence="3" id="KW-0227">DNA damage</keyword>
<sequence length="795" mass="89192">MADNHEAMDVDVDERAPQRSASVPFQPPRDLTVGYVYSSEMTSHFNPRGHQEAPERITRIWQAIVDGKYNTKMQWLPIRPVTKAEALLVHSQTTWDLIEAYQYMSEQQIVDSEAYYEQLSLYVMPGLGFSVNIPWPEKGMGDPDYIHAFQRIVMPIAMEFAPELVIISAGFDAALGDELGECKVSPAGYAHMTHMLSGLAGGRLVVALEGGYNLNATMNSALAVTKVILGEAPDPLPPMHASETATETVYLVAKEQSKYWKNIDANSCEPREEVESISFSIPEVLQAHRAHYLYKNYKMMQVPLLSFLQNPFAGQVICTPDLFENKTLVVLAHEFGNLRLELESAMTCDLNMERSYLLDFTKELMRWINGEGYALLDVNLYPKPFTSVSQNSKRLSNKKNAERYDDTTALLTYLWDNYIHLSGAKKIVFIGHGPACQPLMNLIDARFNSINRYVKAVVQVVGFAKVPVTPKKDEFRSWYAKCSCVLLSANHHILRPEALHSIKKHGVLCPIEELQPQNASASTSVLMSSSSSSRPAPPVVIPGSGNNIIVNPLQRGNPVLECIRNVGKEYGDIVADYQVGRTTGVLFLSLKYHRLHPEYIHTRIEKLAHHYTLRILLILSDISEHKDPIRELTKVCLTNNITVIVAFSFEEAGHYLTIFKQFEHKPPNMIKERVDKDYASMLRTSLTSISKVNKTDVETLRSSFGSIANIARTSPDQLSNLPGFGQVKVKNIKNAFEKPFRNHATNTLAFMASSPSREPMGNEPHDGVEQGNTVAEPSYKPPREPSPVWDIELDL</sequence>
<dbReference type="GO" id="GO:0070914">
    <property type="term" value="P:UV-damage excision repair"/>
    <property type="evidence" value="ECO:0007669"/>
    <property type="project" value="TreeGrafter"/>
</dbReference>
<dbReference type="InterPro" id="IPR011335">
    <property type="entry name" value="Restrct_endonuc-II-like"/>
</dbReference>
<name>A0A1Q3EDX3_LENED</name>
<evidence type="ECO:0000259" key="8">
    <source>
        <dbReference type="Pfam" id="PF00850"/>
    </source>
</evidence>
<dbReference type="AlphaFoldDB" id="A0A1Q3EDX3"/>
<evidence type="ECO:0000256" key="1">
    <source>
        <dbReference type="ARBA" id="ARBA00004123"/>
    </source>
</evidence>
<evidence type="ECO:0000313" key="11">
    <source>
        <dbReference type="EMBL" id="GAW05401.1"/>
    </source>
</evidence>
<dbReference type="Pfam" id="PF03834">
    <property type="entry name" value="Rad10"/>
    <property type="match status" value="1"/>
</dbReference>
<dbReference type="InterPro" id="IPR023801">
    <property type="entry name" value="His_deacetylse_dom"/>
</dbReference>
<evidence type="ECO:0000256" key="2">
    <source>
        <dbReference type="ARBA" id="ARBA00008283"/>
    </source>
</evidence>
<dbReference type="Pfam" id="PF09757">
    <property type="entry name" value="Arb2-like"/>
    <property type="match status" value="1"/>
</dbReference>
<feature type="region of interest" description="Disordered" evidence="7">
    <location>
        <begin position="753"/>
        <end position="795"/>
    </location>
</feature>
<dbReference type="PANTHER" id="PTHR12749:SF0">
    <property type="entry name" value="DNA EXCISION REPAIR PROTEIN ERCC-1"/>
    <property type="match status" value="1"/>
</dbReference>
<dbReference type="GO" id="GO:0000110">
    <property type="term" value="C:nucleotide-excision repair factor 1 complex"/>
    <property type="evidence" value="ECO:0007669"/>
    <property type="project" value="TreeGrafter"/>
</dbReference>
<reference evidence="11 12" key="1">
    <citation type="submission" date="2016-08" db="EMBL/GenBank/DDBJ databases">
        <authorList>
            <consortium name="Lentinula edodes genome sequencing consortium"/>
            <person name="Sakamoto Y."/>
            <person name="Nakade K."/>
            <person name="Sato S."/>
            <person name="Yoshida Y."/>
            <person name="Miyazaki K."/>
            <person name="Natsume S."/>
            <person name="Konno N."/>
        </authorList>
    </citation>
    <scope>NUCLEOTIDE SEQUENCE [LARGE SCALE GENOMIC DNA]</scope>
    <source>
        <strain evidence="11 12">NBRC 111202</strain>
    </source>
</reference>
<keyword evidence="4" id="KW-0238">DNA-binding</keyword>
<keyword evidence="5" id="KW-0234">DNA repair</keyword>
<evidence type="ECO:0000256" key="4">
    <source>
        <dbReference type="ARBA" id="ARBA00023125"/>
    </source>
</evidence>
<dbReference type="InterPro" id="IPR019154">
    <property type="entry name" value="Arb2-like_domain"/>
</dbReference>
<dbReference type="InterPro" id="IPR004579">
    <property type="entry name" value="ERCC1/RAD10/SWI10"/>
</dbReference>
<dbReference type="GO" id="GO:0006312">
    <property type="term" value="P:mitotic recombination"/>
    <property type="evidence" value="ECO:0007669"/>
    <property type="project" value="TreeGrafter"/>
</dbReference>
<accession>A0A1Q3EDX3</accession>
<comment type="caution">
    <text evidence="11">The sequence shown here is derived from an EMBL/GenBank/DDBJ whole genome shotgun (WGS) entry which is preliminary data.</text>
</comment>
<dbReference type="STRING" id="5353.A0A1Q3EDX3"/>
<evidence type="ECO:0000313" key="12">
    <source>
        <dbReference type="Proteomes" id="UP000188533"/>
    </source>
</evidence>
<evidence type="ECO:0000259" key="9">
    <source>
        <dbReference type="Pfam" id="PF03834"/>
    </source>
</evidence>
<dbReference type="Proteomes" id="UP000188533">
    <property type="component" value="Unassembled WGS sequence"/>
</dbReference>
<dbReference type="SUPFAM" id="SSF52980">
    <property type="entry name" value="Restriction endonuclease-like"/>
    <property type="match status" value="1"/>
</dbReference>
<dbReference type="GO" id="GO:0070522">
    <property type="term" value="C:ERCC4-ERCC1 complex"/>
    <property type="evidence" value="ECO:0007669"/>
    <property type="project" value="TreeGrafter"/>
</dbReference>
<proteinExistence type="inferred from homology"/>
<evidence type="ECO:0000259" key="10">
    <source>
        <dbReference type="Pfam" id="PF09757"/>
    </source>
</evidence>
<dbReference type="InterPro" id="IPR010994">
    <property type="entry name" value="RuvA_2-like"/>
</dbReference>
<dbReference type="EMBL" id="BDGU01000250">
    <property type="protein sequence ID" value="GAW05401.1"/>
    <property type="molecule type" value="Genomic_DNA"/>
</dbReference>
<keyword evidence="6" id="KW-0539">Nucleus</keyword>
<evidence type="ECO:0000256" key="7">
    <source>
        <dbReference type="SAM" id="MobiDB-lite"/>
    </source>
</evidence>
<dbReference type="GO" id="GO:0003697">
    <property type="term" value="F:single-stranded DNA binding"/>
    <property type="evidence" value="ECO:0007669"/>
    <property type="project" value="TreeGrafter"/>
</dbReference>
<dbReference type="Gene3D" id="3.40.800.20">
    <property type="entry name" value="Histone deacetylase domain"/>
    <property type="match status" value="2"/>
</dbReference>
<dbReference type="Pfam" id="PF14520">
    <property type="entry name" value="HHH_5"/>
    <property type="match status" value="1"/>
</dbReference>
<feature type="region of interest" description="Disordered" evidence="7">
    <location>
        <begin position="1"/>
        <end position="26"/>
    </location>
</feature>
<dbReference type="NCBIfam" id="TIGR00597">
    <property type="entry name" value="rad10"/>
    <property type="match status" value="1"/>
</dbReference>
<dbReference type="Gene3D" id="1.10.150.20">
    <property type="entry name" value="5' to 3' exonuclease, C-terminal subdomain"/>
    <property type="match status" value="1"/>
</dbReference>
<keyword evidence="12" id="KW-1185">Reference proteome</keyword>
<dbReference type="Gene3D" id="3.40.50.10130">
    <property type="match status" value="1"/>
</dbReference>
<dbReference type="SUPFAM" id="SSF52768">
    <property type="entry name" value="Arginase/deacetylase"/>
    <property type="match status" value="1"/>
</dbReference>
<dbReference type="Pfam" id="PF00850">
    <property type="entry name" value="Hist_deacetyl"/>
    <property type="match status" value="1"/>
</dbReference>
<evidence type="ECO:0000256" key="3">
    <source>
        <dbReference type="ARBA" id="ARBA00022763"/>
    </source>
</evidence>
<feature type="domain" description="Histone deacetylase" evidence="8">
    <location>
        <begin position="126"/>
        <end position="227"/>
    </location>
</feature>
<dbReference type="FunFam" id="3.40.50.10130:FF:000001">
    <property type="entry name" value="DNA excision repair protein ERCC-1"/>
    <property type="match status" value="1"/>
</dbReference>
<dbReference type="InterPro" id="IPR023696">
    <property type="entry name" value="Ureohydrolase_dom_sf"/>
</dbReference>
<dbReference type="InterPro" id="IPR047260">
    <property type="entry name" value="ERCC1-like_central_dom"/>
</dbReference>